<proteinExistence type="predicted"/>
<dbReference type="AlphaFoldDB" id="A0A101HIK5"/>
<reference evidence="3" key="1">
    <citation type="journal article" date="2015" name="MBio">
        <title>Genome-Resolved Metagenomic Analysis Reveals Roles for Candidate Phyla and Other Microbial Community Members in Biogeochemical Transformations in Oil Reservoirs.</title>
        <authorList>
            <person name="Hu P."/>
            <person name="Tom L."/>
            <person name="Singh A."/>
            <person name="Thomas B.C."/>
            <person name="Baker B.J."/>
            <person name="Piceno Y.M."/>
            <person name="Andersen G.L."/>
            <person name="Banfield J.F."/>
        </authorList>
    </citation>
    <scope>NUCLEOTIDE SEQUENCE [LARGE SCALE GENOMIC DNA]</scope>
</reference>
<gene>
    <name evidence="2" type="ORF">XD93_0290</name>
</gene>
<protein>
    <submittedName>
        <fullName evidence="2">Uncharacterized protein</fullName>
    </submittedName>
</protein>
<sequence length="123" mass="14642">MSDIETDKNTTNSNPPLIESPEVQEEIRQIELWKEFIDKIDPYSTPFRDLDTTEDKEIQEVSISKEEKARLFFAPEYNPTPTEIEEREKHIAESGYEIQMIDEPTEENNLVLQKLKEREERKR</sequence>
<feature type="non-terminal residue" evidence="2">
    <location>
        <position position="123"/>
    </location>
</feature>
<evidence type="ECO:0000313" key="2">
    <source>
        <dbReference type="EMBL" id="KUK77507.1"/>
    </source>
</evidence>
<evidence type="ECO:0000313" key="3">
    <source>
        <dbReference type="Proteomes" id="UP000053904"/>
    </source>
</evidence>
<comment type="caution">
    <text evidence="2">The sequence shown here is derived from an EMBL/GenBank/DDBJ whole genome shotgun (WGS) entry which is preliminary data.</text>
</comment>
<feature type="region of interest" description="Disordered" evidence="1">
    <location>
        <begin position="102"/>
        <end position="123"/>
    </location>
</feature>
<organism evidence="2 3">
    <name type="scientific">candidate division WS6 bacterium 34_10</name>
    <dbReference type="NCBI Taxonomy" id="1641389"/>
    <lineage>
        <taxon>Bacteria</taxon>
        <taxon>Candidatus Dojkabacteria</taxon>
    </lineage>
</organism>
<feature type="region of interest" description="Disordered" evidence="1">
    <location>
        <begin position="1"/>
        <end position="23"/>
    </location>
</feature>
<dbReference type="EMBL" id="LGGO01000027">
    <property type="protein sequence ID" value="KUK77507.1"/>
    <property type="molecule type" value="Genomic_DNA"/>
</dbReference>
<name>A0A101HIK5_9BACT</name>
<accession>A0A101HIK5</accession>
<feature type="compositionally biased region" description="Basic and acidic residues" evidence="1">
    <location>
        <begin position="114"/>
        <end position="123"/>
    </location>
</feature>
<evidence type="ECO:0000256" key="1">
    <source>
        <dbReference type="SAM" id="MobiDB-lite"/>
    </source>
</evidence>
<dbReference type="Proteomes" id="UP000053904">
    <property type="component" value="Unassembled WGS sequence"/>
</dbReference>